<dbReference type="Proteomes" id="UP000186594">
    <property type="component" value="Unassembled WGS sequence"/>
</dbReference>
<feature type="compositionally biased region" description="Polar residues" evidence="1">
    <location>
        <begin position="477"/>
        <end position="489"/>
    </location>
</feature>
<accession>A0A1U7LLH1</accession>
<organism evidence="2 3">
    <name type="scientific">Neolecta irregularis (strain DAH-3)</name>
    <dbReference type="NCBI Taxonomy" id="1198029"/>
    <lineage>
        <taxon>Eukaryota</taxon>
        <taxon>Fungi</taxon>
        <taxon>Dikarya</taxon>
        <taxon>Ascomycota</taxon>
        <taxon>Taphrinomycotina</taxon>
        <taxon>Neolectales</taxon>
        <taxon>Neolectaceae</taxon>
        <taxon>Neolecta</taxon>
    </lineage>
</organism>
<sequence>MKSPSKVFRALSRPSSPIKVSTLLRRSKSKTERFTFPTHSKKPSGLVESTDGTKEQRIVQAIETFIQRLITDEELARYKLFQVQIENVQVVRDLCESLVKDPKRRWAVEGSPFPIALAAFVYLLDHIFVRKYGYVISTSTAVQLRQITGNLTGDEGKRTVLKEVLDGIGEDRWRVFSAFTKLLLAYLEKTENPPDKEATLVWAARLMAGPINKDIFLPVLNNIVDAGWHMLLNTTNKIKVSRASSQMSSATSFSNLSGYSLSGRSSHTTSQSSLKSHRSLSVMSLLPSNASRSSSAVSNGLGHKRSATCGRSTSSLASLDEFGMRQTKVRSSTVALSESYFQSKLRIKTNIEETLSVKTSGKASHSKSLIETDTIRVVSPDESEIPIKSLNVSSNPISQNTKPLSSLRELTPTPSKSCSSKTTEGSQHAAARYDSKTPVDKVNHVSGRTTQKATINRGGDFPIIPRSTTQRRESKITEQSLSESSNISGRPSPSPRNLRPSSTAREAHLSRGQRLAKQQQEMREKRIHNTSA</sequence>
<protein>
    <submittedName>
        <fullName evidence="2">Uncharacterized protein</fullName>
    </submittedName>
</protein>
<feature type="region of interest" description="Disordered" evidence="1">
    <location>
        <begin position="390"/>
        <end position="532"/>
    </location>
</feature>
<proteinExistence type="predicted"/>
<evidence type="ECO:0000256" key="1">
    <source>
        <dbReference type="SAM" id="MobiDB-lite"/>
    </source>
</evidence>
<feature type="compositionally biased region" description="Basic and acidic residues" evidence="1">
    <location>
        <begin position="431"/>
        <end position="443"/>
    </location>
</feature>
<feature type="region of interest" description="Disordered" evidence="1">
    <location>
        <begin position="26"/>
        <end position="50"/>
    </location>
</feature>
<dbReference type="EMBL" id="LXFE01001514">
    <property type="protein sequence ID" value="OLL23505.1"/>
    <property type="molecule type" value="Genomic_DNA"/>
</dbReference>
<feature type="compositionally biased region" description="Polar residues" evidence="1">
    <location>
        <begin position="390"/>
        <end position="404"/>
    </location>
</feature>
<feature type="compositionally biased region" description="Low complexity" evidence="1">
    <location>
        <begin position="411"/>
        <end position="423"/>
    </location>
</feature>
<gene>
    <name evidence="2" type="ORF">NEOLI_004865</name>
</gene>
<evidence type="ECO:0000313" key="3">
    <source>
        <dbReference type="Proteomes" id="UP000186594"/>
    </source>
</evidence>
<dbReference type="AlphaFoldDB" id="A0A1U7LLH1"/>
<comment type="caution">
    <text evidence="2">The sequence shown here is derived from an EMBL/GenBank/DDBJ whole genome shotgun (WGS) entry which is preliminary data.</text>
</comment>
<name>A0A1U7LLH1_NEOID</name>
<keyword evidence="3" id="KW-1185">Reference proteome</keyword>
<feature type="compositionally biased region" description="Low complexity" evidence="1">
    <location>
        <begin position="290"/>
        <end position="299"/>
    </location>
</feature>
<dbReference type="STRING" id="1198029.A0A1U7LLH1"/>
<evidence type="ECO:0000313" key="2">
    <source>
        <dbReference type="EMBL" id="OLL23505.1"/>
    </source>
</evidence>
<reference evidence="2 3" key="1">
    <citation type="submission" date="2016-04" db="EMBL/GenBank/DDBJ databases">
        <title>Evolutionary innovation and constraint leading to complex multicellularity in the Ascomycota.</title>
        <authorList>
            <person name="Cisse O."/>
            <person name="Nguyen A."/>
            <person name="Hewitt D.A."/>
            <person name="Jedd G."/>
            <person name="Stajich J.E."/>
        </authorList>
    </citation>
    <scope>NUCLEOTIDE SEQUENCE [LARGE SCALE GENOMIC DNA]</scope>
    <source>
        <strain evidence="2 3">DAH-3</strain>
    </source>
</reference>
<feature type="region of interest" description="Disordered" evidence="1">
    <location>
        <begin position="290"/>
        <end position="310"/>
    </location>
</feature>